<gene>
    <name evidence="1" type="ORF">DERP_012491</name>
</gene>
<proteinExistence type="predicted"/>
<reference evidence="1 2" key="1">
    <citation type="journal article" date="2018" name="J. Allergy Clin. Immunol.">
        <title>High-quality assembly of Dermatophagoides pteronyssinus genome and transcriptome reveals a wide range of novel allergens.</title>
        <authorList>
            <person name="Liu X.Y."/>
            <person name="Yang K.Y."/>
            <person name="Wang M.Q."/>
            <person name="Kwok J.S."/>
            <person name="Zeng X."/>
            <person name="Yang Z."/>
            <person name="Xiao X.J."/>
            <person name="Lau C.P."/>
            <person name="Li Y."/>
            <person name="Huang Z.M."/>
            <person name="Ba J.G."/>
            <person name="Yim A.K."/>
            <person name="Ouyang C.Y."/>
            <person name="Ngai S.M."/>
            <person name="Chan T.F."/>
            <person name="Leung E.L."/>
            <person name="Liu L."/>
            <person name="Liu Z.G."/>
            <person name="Tsui S.K."/>
        </authorList>
    </citation>
    <scope>NUCLEOTIDE SEQUENCE [LARGE SCALE GENOMIC DNA]</scope>
    <source>
        <strain evidence="1">Derp</strain>
    </source>
</reference>
<protein>
    <submittedName>
        <fullName evidence="1">Uncharacterized protein</fullName>
    </submittedName>
</protein>
<dbReference type="Proteomes" id="UP000887458">
    <property type="component" value="Unassembled WGS sequence"/>
</dbReference>
<comment type="caution">
    <text evidence="1">The sequence shown here is derived from an EMBL/GenBank/DDBJ whole genome shotgun (WGS) entry which is preliminary data.</text>
</comment>
<dbReference type="EMBL" id="NJHN03000104">
    <property type="protein sequence ID" value="KAH9414901.1"/>
    <property type="molecule type" value="Genomic_DNA"/>
</dbReference>
<accession>A0ABQ8IX46</accession>
<name>A0ABQ8IX46_DERPT</name>
<reference evidence="1 2" key="2">
    <citation type="journal article" date="2022" name="Mol. Biol. Evol.">
        <title>Comparative Genomics Reveals Insights into the Divergent Evolution of Astigmatic Mites and Household Pest Adaptations.</title>
        <authorList>
            <person name="Xiong Q."/>
            <person name="Wan A.T."/>
            <person name="Liu X."/>
            <person name="Fung C.S."/>
            <person name="Xiao X."/>
            <person name="Malainual N."/>
            <person name="Hou J."/>
            <person name="Wang L."/>
            <person name="Wang M."/>
            <person name="Yang K.Y."/>
            <person name="Cui Y."/>
            <person name="Leung E.L."/>
            <person name="Nong W."/>
            <person name="Shin S.K."/>
            <person name="Au S.W."/>
            <person name="Jeong K.Y."/>
            <person name="Chew F.T."/>
            <person name="Hui J.H."/>
            <person name="Leung T.F."/>
            <person name="Tungtrongchitr A."/>
            <person name="Zhong N."/>
            <person name="Liu Z."/>
            <person name="Tsui S.K."/>
        </authorList>
    </citation>
    <scope>NUCLEOTIDE SEQUENCE [LARGE SCALE GENOMIC DNA]</scope>
    <source>
        <strain evidence="1">Derp</strain>
    </source>
</reference>
<evidence type="ECO:0000313" key="1">
    <source>
        <dbReference type="EMBL" id="KAH9414901.1"/>
    </source>
</evidence>
<sequence>MLKLRITVLNNMVVFEKPKIYIFGDDDDDNGYVIQRLTIVSNIDWLILDDSRESISNVIFAILFHCGNSHF</sequence>
<keyword evidence="2" id="KW-1185">Reference proteome</keyword>
<organism evidence="1 2">
    <name type="scientific">Dermatophagoides pteronyssinus</name>
    <name type="common">European house dust mite</name>
    <dbReference type="NCBI Taxonomy" id="6956"/>
    <lineage>
        <taxon>Eukaryota</taxon>
        <taxon>Metazoa</taxon>
        <taxon>Ecdysozoa</taxon>
        <taxon>Arthropoda</taxon>
        <taxon>Chelicerata</taxon>
        <taxon>Arachnida</taxon>
        <taxon>Acari</taxon>
        <taxon>Acariformes</taxon>
        <taxon>Sarcoptiformes</taxon>
        <taxon>Astigmata</taxon>
        <taxon>Psoroptidia</taxon>
        <taxon>Analgoidea</taxon>
        <taxon>Pyroglyphidae</taxon>
        <taxon>Dermatophagoidinae</taxon>
        <taxon>Dermatophagoides</taxon>
    </lineage>
</organism>
<evidence type="ECO:0000313" key="2">
    <source>
        <dbReference type="Proteomes" id="UP000887458"/>
    </source>
</evidence>